<evidence type="ECO:0000256" key="1">
    <source>
        <dbReference type="ARBA" id="ARBA00022603"/>
    </source>
</evidence>
<dbReference type="RefSeq" id="WP_094254415.1">
    <property type="nucleotide sequence ID" value="NZ_NNCE01000001.1"/>
</dbReference>
<dbReference type="EMBL" id="SNWN01000009">
    <property type="protein sequence ID" value="TDO21068.1"/>
    <property type="molecule type" value="Genomic_DNA"/>
</dbReference>
<dbReference type="Proteomes" id="UP000295518">
    <property type="component" value="Unassembled WGS sequence"/>
</dbReference>
<dbReference type="PROSITE" id="PS51687">
    <property type="entry name" value="SAM_MT_RNA_M5U"/>
    <property type="match status" value="1"/>
</dbReference>
<keyword evidence="2 4" id="KW-0808">Transferase</keyword>
<evidence type="ECO:0000256" key="5">
    <source>
        <dbReference type="PROSITE-ProRule" id="PRU10015"/>
    </source>
</evidence>
<dbReference type="SUPFAM" id="SSF53335">
    <property type="entry name" value="S-adenosyl-L-methionine-dependent methyltransferases"/>
    <property type="match status" value="1"/>
</dbReference>
<name>A0A4R6IGZ7_9MOLU</name>
<dbReference type="PANTHER" id="PTHR11061:SF30">
    <property type="entry name" value="TRNA (URACIL(54)-C(5))-METHYLTRANSFERASE"/>
    <property type="match status" value="1"/>
</dbReference>
<comment type="caution">
    <text evidence="6">The sequence shown here is derived from an EMBL/GenBank/DDBJ whole genome shotgun (WGS) entry which is preliminary data.</text>
</comment>
<feature type="binding site" evidence="4">
    <location>
        <position position="299"/>
    </location>
    <ligand>
        <name>S-adenosyl-L-methionine</name>
        <dbReference type="ChEBI" id="CHEBI:59789"/>
    </ligand>
</feature>
<keyword evidence="1 4" id="KW-0489">Methyltransferase</keyword>
<dbReference type="GO" id="GO:0070041">
    <property type="term" value="F:rRNA (uridine-C5-)-methyltransferase activity"/>
    <property type="evidence" value="ECO:0007669"/>
    <property type="project" value="TreeGrafter"/>
</dbReference>
<evidence type="ECO:0000256" key="2">
    <source>
        <dbReference type="ARBA" id="ARBA00022679"/>
    </source>
</evidence>
<dbReference type="OrthoDB" id="9804590at2"/>
<evidence type="ECO:0000256" key="3">
    <source>
        <dbReference type="ARBA" id="ARBA00022691"/>
    </source>
</evidence>
<organism evidence="6 7">
    <name type="scientific">Mycoplasma testudineum</name>
    <dbReference type="NCBI Taxonomy" id="244584"/>
    <lineage>
        <taxon>Bacteria</taxon>
        <taxon>Bacillati</taxon>
        <taxon>Mycoplasmatota</taxon>
        <taxon>Mollicutes</taxon>
        <taxon>Mycoplasmataceae</taxon>
        <taxon>Mycoplasma</taxon>
    </lineage>
</organism>
<dbReference type="Gene3D" id="3.40.50.150">
    <property type="entry name" value="Vaccinia Virus protein VP39"/>
    <property type="match status" value="1"/>
</dbReference>
<evidence type="ECO:0000313" key="7">
    <source>
        <dbReference type="Proteomes" id="UP000295518"/>
    </source>
</evidence>
<dbReference type="InterPro" id="IPR029063">
    <property type="entry name" value="SAM-dependent_MTases_sf"/>
</dbReference>
<dbReference type="GO" id="GO:0070475">
    <property type="term" value="P:rRNA base methylation"/>
    <property type="evidence" value="ECO:0007669"/>
    <property type="project" value="TreeGrafter"/>
</dbReference>
<dbReference type="Gene3D" id="2.40.50.1070">
    <property type="match status" value="1"/>
</dbReference>
<dbReference type="PANTHER" id="PTHR11061">
    <property type="entry name" value="RNA M5U METHYLTRANSFERASE"/>
    <property type="match status" value="1"/>
</dbReference>
<reference evidence="6 7" key="1">
    <citation type="submission" date="2019-03" db="EMBL/GenBank/DDBJ databases">
        <title>Genomic Encyclopedia of Archaeal and Bacterial Type Strains, Phase II (KMG-II): from individual species to whole genera.</title>
        <authorList>
            <person name="Goeker M."/>
        </authorList>
    </citation>
    <scope>NUCLEOTIDE SEQUENCE [LARGE SCALE GENOMIC DNA]</scope>
    <source>
        <strain evidence="6 7">ATCC 700618</strain>
    </source>
</reference>
<dbReference type="InterPro" id="IPR010280">
    <property type="entry name" value="U5_MeTrfase_fam"/>
</dbReference>
<evidence type="ECO:0000313" key="6">
    <source>
        <dbReference type="EMBL" id="TDO21068.1"/>
    </source>
</evidence>
<feature type="active site" description="Nucleophile" evidence="4">
    <location>
        <position position="394"/>
    </location>
</feature>
<feature type="binding site" evidence="4">
    <location>
        <position position="367"/>
    </location>
    <ligand>
        <name>S-adenosyl-L-methionine</name>
        <dbReference type="ChEBI" id="CHEBI:59789"/>
    </ligand>
</feature>
<keyword evidence="7" id="KW-1185">Reference proteome</keyword>
<feature type="binding site" evidence="4">
    <location>
        <position position="320"/>
    </location>
    <ligand>
        <name>S-adenosyl-L-methionine</name>
        <dbReference type="ChEBI" id="CHEBI:59789"/>
    </ligand>
</feature>
<dbReference type="InterPro" id="IPR012340">
    <property type="entry name" value="NA-bd_OB-fold"/>
</dbReference>
<dbReference type="PROSITE" id="PS01230">
    <property type="entry name" value="TRMA_1"/>
    <property type="match status" value="1"/>
</dbReference>
<evidence type="ECO:0000256" key="4">
    <source>
        <dbReference type="PROSITE-ProRule" id="PRU01024"/>
    </source>
</evidence>
<feature type="active site" evidence="5">
    <location>
        <position position="394"/>
    </location>
</feature>
<dbReference type="AlphaFoldDB" id="A0A4R6IGZ7"/>
<protein>
    <submittedName>
        <fullName evidence="6">23S rRNA (Uracil1939-C5)-methyltransferase</fullName>
    </submittedName>
</protein>
<dbReference type="SUPFAM" id="SSF50249">
    <property type="entry name" value="Nucleic acid-binding proteins"/>
    <property type="match status" value="1"/>
</dbReference>
<keyword evidence="3 4" id="KW-0949">S-adenosyl-L-methionine</keyword>
<accession>A0A4R6IGZ7</accession>
<dbReference type="InterPro" id="IPR030390">
    <property type="entry name" value="MeTrfase_TrmA_AS"/>
</dbReference>
<feature type="binding site" evidence="4">
    <location>
        <position position="272"/>
    </location>
    <ligand>
        <name>S-adenosyl-L-methionine</name>
        <dbReference type="ChEBI" id="CHEBI:59789"/>
    </ligand>
</feature>
<comment type="similarity">
    <text evidence="4">Belongs to the class I-like SAM-binding methyltransferase superfamily. RNA M5U methyltransferase family.</text>
</comment>
<sequence>MEINKEELIILECQELYYQGFGIAFLDNNRVFVKNLLPGETAQCKLIYKNHKFKLYEVINFIKKSDLRTSDYFDDSANLNHLEYLAQIEFKKKYISELVNRNLPNFKIDALDFVTNKEPIHYRNKATFMIAWENNKFVIGSHQMHTNQISLSLHNKILYKTEIIDFLNLFQKFIKENLHQFTNLKYINKIMIRINDESEFQINIFTSVEFQTQKIINHLFSISDKLIDITFTKVIYSKLREKHIIFSNQNKKKFIMKMDNYKIYVEAPAFYQINNYMMKIIYDDIYKLIESNQKIIDAYSGISTIAIKLENKASKIISIESNSYSHKSARENIHADNITNIELLNSKVESAINDVFKTQNIDVVILDPSRNGLDFKVVESILINKPKEIIYVSCDIKTQVRDLKLLLKDGDYKIVFFKAYDMFSNTSHFETIAKLVITN</sequence>
<gene>
    <name evidence="6" type="ORF">EI74_0088</name>
</gene>
<dbReference type="Gene3D" id="2.40.50.140">
    <property type="entry name" value="Nucleic acid-binding proteins"/>
    <property type="match status" value="1"/>
</dbReference>
<proteinExistence type="inferred from homology"/>